<feature type="domain" description="PpiC" evidence="6">
    <location>
        <begin position="162"/>
        <end position="269"/>
    </location>
</feature>
<evidence type="ECO:0000256" key="1">
    <source>
        <dbReference type="ARBA" id="ARBA00000971"/>
    </source>
</evidence>
<evidence type="ECO:0000256" key="4">
    <source>
        <dbReference type="ARBA" id="ARBA00023110"/>
    </source>
</evidence>
<protein>
    <recommendedName>
        <fullName evidence="2">peptidylprolyl isomerase</fullName>
        <ecNumber evidence="2">5.2.1.8</ecNumber>
    </recommendedName>
</protein>
<keyword evidence="5 7" id="KW-0413">Isomerase</keyword>
<evidence type="ECO:0000313" key="7">
    <source>
        <dbReference type="EMBL" id="CBI00576.1"/>
    </source>
</evidence>
<dbReference type="GO" id="GO:0003755">
    <property type="term" value="F:peptidyl-prolyl cis-trans isomerase activity"/>
    <property type="evidence" value="ECO:0007669"/>
    <property type="project" value="UniProtKB-KW"/>
</dbReference>
<dbReference type="PROSITE" id="PS01096">
    <property type="entry name" value="PPIC_PPIASE_1"/>
    <property type="match status" value="1"/>
</dbReference>
<dbReference type="InterPro" id="IPR050245">
    <property type="entry name" value="PrsA_foldase"/>
</dbReference>
<comment type="caution">
    <text evidence="7">The sequence shown here is derived from an EMBL/GenBank/DDBJ whole genome shotgun (WGS) entry which is preliminary data.</text>
</comment>
<proteinExistence type="predicted"/>
<name>E6Q067_9ZZZZ</name>
<accession>E6Q067</accession>
<dbReference type="InterPro" id="IPR046357">
    <property type="entry name" value="PPIase_dom_sf"/>
</dbReference>
<keyword evidence="3" id="KW-0732">Signal</keyword>
<dbReference type="PROSITE" id="PS50198">
    <property type="entry name" value="PPIC_PPIASE_2"/>
    <property type="match status" value="1"/>
</dbReference>
<evidence type="ECO:0000256" key="3">
    <source>
        <dbReference type="ARBA" id="ARBA00022729"/>
    </source>
</evidence>
<reference evidence="7" key="1">
    <citation type="submission" date="2009-10" db="EMBL/GenBank/DDBJ databases">
        <title>Diversity of trophic interactions inside an arsenic-rich microbial ecosystem.</title>
        <authorList>
            <person name="Bertin P.N."/>
            <person name="Heinrich-Salmeron A."/>
            <person name="Pelletier E."/>
            <person name="Goulhen-Chollet F."/>
            <person name="Arsene-Ploetze F."/>
            <person name="Gallien S."/>
            <person name="Calteau A."/>
            <person name="Vallenet D."/>
            <person name="Casiot C."/>
            <person name="Chane-Woon-Ming B."/>
            <person name="Giloteaux L."/>
            <person name="Barakat M."/>
            <person name="Bonnefoy V."/>
            <person name="Bruneel O."/>
            <person name="Chandler M."/>
            <person name="Cleiss J."/>
            <person name="Duran R."/>
            <person name="Elbaz-Poulichet F."/>
            <person name="Fonknechten N."/>
            <person name="Lauga B."/>
            <person name="Mornico D."/>
            <person name="Ortet P."/>
            <person name="Schaeffer C."/>
            <person name="Siguier P."/>
            <person name="Alexander Thil Smith A."/>
            <person name="Van Dorsselaer A."/>
            <person name="Weissenbach J."/>
            <person name="Medigue C."/>
            <person name="Le Paslier D."/>
        </authorList>
    </citation>
    <scope>NUCLEOTIDE SEQUENCE</scope>
</reference>
<dbReference type="SUPFAM" id="SSF109998">
    <property type="entry name" value="Triger factor/SurA peptide-binding domain-like"/>
    <property type="match status" value="1"/>
</dbReference>
<comment type="catalytic activity">
    <reaction evidence="1">
        <text>[protein]-peptidylproline (omega=180) = [protein]-peptidylproline (omega=0)</text>
        <dbReference type="Rhea" id="RHEA:16237"/>
        <dbReference type="Rhea" id="RHEA-COMP:10747"/>
        <dbReference type="Rhea" id="RHEA-COMP:10748"/>
        <dbReference type="ChEBI" id="CHEBI:83833"/>
        <dbReference type="ChEBI" id="CHEBI:83834"/>
        <dbReference type="EC" id="5.2.1.8"/>
    </reaction>
</comment>
<dbReference type="PANTHER" id="PTHR47245:SF1">
    <property type="entry name" value="FOLDASE PROTEIN PRSA"/>
    <property type="match status" value="1"/>
</dbReference>
<dbReference type="EMBL" id="CABN01000149">
    <property type="protein sequence ID" value="CBI00576.1"/>
    <property type="molecule type" value="Genomic_DNA"/>
</dbReference>
<evidence type="ECO:0000256" key="2">
    <source>
        <dbReference type="ARBA" id="ARBA00013194"/>
    </source>
</evidence>
<gene>
    <name evidence="7" type="ORF">CARN3_0119</name>
</gene>
<dbReference type="Pfam" id="PF00639">
    <property type="entry name" value="Rotamase"/>
    <property type="match status" value="1"/>
</dbReference>
<dbReference type="Gene3D" id="1.10.4030.10">
    <property type="entry name" value="Porin chaperone SurA, peptide-binding domain"/>
    <property type="match status" value="1"/>
</dbReference>
<dbReference type="InterPro" id="IPR000297">
    <property type="entry name" value="PPIase_PpiC"/>
</dbReference>
<dbReference type="EC" id="5.2.1.8" evidence="2"/>
<dbReference type="Pfam" id="PF13624">
    <property type="entry name" value="SurA_N_3"/>
    <property type="match status" value="1"/>
</dbReference>
<dbReference type="SUPFAM" id="SSF54534">
    <property type="entry name" value="FKBP-like"/>
    <property type="match status" value="1"/>
</dbReference>
<dbReference type="InterPro" id="IPR023058">
    <property type="entry name" value="PPIase_PpiC_CS"/>
</dbReference>
<evidence type="ECO:0000256" key="5">
    <source>
        <dbReference type="ARBA" id="ARBA00023235"/>
    </source>
</evidence>
<dbReference type="InterPro" id="IPR027304">
    <property type="entry name" value="Trigger_fact/SurA_dom_sf"/>
</dbReference>
<organism evidence="7">
    <name type="scientific">mine drainage metagenome</name>
    <dbReference type="NCBI Taxonomy" id="410659"/>
    <lineage>
        <taxon>unclassified sequences</taxon>
        <taxon>metagenomes</taxon>
        <taxon>ecological metagenomes</taxon>
    </lineage>
</organism>
<evidence type="ECO:0000259" key="6">
    <source>
        <dbReference type="PROSITE" id="PS50198"/>
    </source>
</evidence>
<keyword evidence="4" id="KW-0697">Rotamase</keyword>
<dbReference type="AlphaFoldDB" id="E6Q067"/>
<dbReference type="Gene3D" id="3.10.50.40">
    <property type="match status" value="1"/>
</dbReference>
<dbReference type="PANTHER" id="PTHR47245">
    <property type="entry name" value="PEPTIDYLPROLYL ISOMERASE"/>
    <property type="match status" value="1"/>
</dbReference>
<sequence length="342" mass="38129">MFTAAALAGLVGCNQTHSSDVLATVNGKQIMATEVDRLYKENVGDTSQTPSPEQVSIVRLNILHSLIDDEILQQRATKLNLVATDEEVNAKLTDYKAPYTEEEFNSKLKGKNLTLDEFKRDIRRTLTRNKLINKEIESKITITDAEIANYYNQHKSEFNLIEPQYHLAEIIVTNRSSTQVNNLQNSKAASDADAKKKMQMVRNRLDSGEEFASVAMSFSEDPSSSSNGGDLGFILETPLKTAHPDVYAAVSKLKAGETTETLPLYVADGTARKIVGYAVYQLIEKRPAGQGQLSDPRVQQSIRQLLRDSHAQLLQLAYDEMLHDEAKVHNYLAEDTLRQGAR</sequence>